<proteinExistence type="predicted"/>
<protein>
    <submittedName>
        <fullName evidence="1">Uncharacterized protein</fullName>
    </submittedName>
</protein>
<dbReference type="Proteomes" id="UP000003704">
    <property type="component" value="Unassembled WGS sequence"/>
</dbReference>
<evidence type="ECO:0000313" key="1">
    <source>
        <dbReference type="EMBL" id="EIT69697.1"/>
    </source>
</evidence>
<reference evidence="1 2" key="1">
    <citation type="journal article" date="2012" name="J. Bacteriol.">
        <title>Genome Sequence of n-Alkane-Degrading Hydrocarboniphaga effusa Strain AP103T (ATCC BAA-332T).</title>
        <authorList>
            <person name="Chang H.K."/>
            <person name="Zylstra G.J."/>
            <person name="Chae J.C."/>
        </authorList>
    </citation>
    <scope>NUCLEOTIDE SEQUENCE [LARGE SCALE GENOMIC DNA]</scope>
    <source>
        <strain evidence="1 2">AP103</strain>
    </source>
</reference>
<comment type="caution">
    <text evidence="1">The sequence shown here is derived from an EMBL/GenBank/DDBJ whole genome shotgun (WGS) entry which is preliminary data.</text>
</comment>
<dbReference type="STRING" id="1172194.WQQ_32790"/>
<name>I7ZDC9_9GAMM</name>
<dbReference type="AlphaFoldDB" id="I7ZDC9"/>
<dbReference type="RefSeq" id="WP_007186218.1">
    <property type="nucleotide sequence ID" value="NZ_AKGD01000002.1"/>
</dbReference>
<gene>
    <name evidence="1" type="ORF">WQQ_32790</name>
</gene>
<dbReference type="EMBL" id="AKGD01000002">
    <property type="protein sequence ID" value="EIT69697.1"/>
    <property type="molecule type" value="Genomic_DNA"/>
</dbReference>
<keyword evidence="2" id="KW-1185">Reference proteome</keyword>
<organism evidence="1 2">
    <name type="scientific">Hydrocarboniphaga effusa AP103</name>
    <dbReference type="NCBI Taxonomy" id="1172194"/>
    <lineage>
        <taxon>Bacteria</taxon>
        <taxon>Pseudomonadati</taxon>
        <taxon>Pseudomonadota</taxon>
        <taxon>Gammaproteobacteria</taxon>
        <taxon>Nevskiales</taxon>
        <taxon>Nevskiaceae</taxon>
        <taxon>Hydrocarboniphaga</taxon>
    </lineage>
</organism>
<evidence type="ECO:0000313" key="2">
    <source>
        <dbReference type="Proteomes" id="UP000003704"/>
    </source>
</evidence>
<sequence length="126" mass="13883">MTTLRESTHTDLPIAIGLLPVRTNGQLGDGVDARALVDLIDRCLEHGSAEKRRHYIDEIVVRTEACVDAGVIEAMTSDDALPMHWAHLKDITDEMTRVPLGSRRLDQCLGRLKLALRHMSGGPFSA</sequence>
<accession>I7ZDC9</accession>